<organism evidence="1 2">
    <name type="scientific">Dentiscutata heterogama</name>
    <dbReference type="NCBI Taxonomy" id="1316150"/>
    <lineage>
        <taxon>Eukaryota</taxon>
        <taxon>Fungi</taxon>
        <taxon>Fungi incertae sedis</taxon>
        <taxon>Mucoromycota</taxon>
        <taxon>Glomeromycotina</taxon>
        <taxon>Glomeromycetes</taxon>
        <taxon>Diversisporales</taxon>
        <taxon>Gigasporaceae</taxon>
        <taxon>Dentiscutata</taxon>
    </lineage>
</organism>
<comment type="caution">
    <text evidence="1">The sequence shown here is derived from an EMBL/GenBank/DDBJ whole genome shotgun (WGS) entry which is preliminary data.</text>
</comment>
<dbReference type="EMBL" id="CAJVPU010051121">
    <property type="protein sequence ID" value="CAG8760689.1"/>
    <property type="molecule type" value="Genomic_DNA"/>
</dbReference>
<accession>A0ACA9QQF1</accession>
<reference evidence="1" key="1">
    <citation type="submission" date="2021-06" db="EMBL/GenBank/DDBJ databases">
        <authorList>
            <person name="Kallberg Y."/>
            <person name="Tangrot J."/>
            <person name="Rosling A."/>
        </authorList>
    </citation>
    <scope>NUCLEOTIDE SEQUENCE</scope>
    <source>
        <strain evidence="1">IL203A</strain>
    </source>
</reference>
<protein>
    <submittedName>
        <fullName evidence="1">1488_t:CDS:1</fullName>
    </submittedName>
</protein>
<evidence type="ECO:0000313" key="1">
    <source>
        <dbReference type="EMBL" id="CAG8760689.1"/>
    </source>
</evidence>
<sequence length="72" mass="7757">VRVINCGDKGCKAEIILNEDVPYSDGEFIFPKKKLDQSKMYSVGMRGITTIEGKTYGSGTIISGNKAGEPEA</sequence>
<name>A0ACA9QQF1_9GLOM</name>
<proteinExistence type="predicted"/>
<evidence type="ECO:0000313" key="2">
    <source>
        <dbReference type="Proteomes" id="UP000789702"/>
    </source>
</evidence>
<gene>
    <name evidence="1" type="ORF">DHETER_LOCUS15235</name>
</gene>
<keyword evidence="2" id="KW-1185">Reference proteome</keyword>
<feature type="non-terminal residue" evidence="1">
    <location>
        <position position="1"/>
    </location>
</feature>
<dbReference type="Proteomes" id="UP000789702">
    <property type="component" value="Unassembled WGS sequence"/>
</dbReference>